<feature type="region of interest" description="Disordered" evidence="5">
    <location>
        <begin position="89"/>
        <end position="117"/>
    </location>
</feature>
<protein>
    <submittedName>
        <fullName evidence="8">RNA-binding protein 5</fullName>
    </submittedName>
</protein>
<reference evidence="8" key="1">
    <citation type="submission" date="2023-01" db="EMBL/GenBank/DDBJ databases">
        <title>Genome assembly of the deep-sea coral Lophelia pertusa.</title>
        <authorList>
            <person name="Herrera S."/>
            <person name="Cordes E."/>
        </authorList>
    </citation>
    <scope>NUCLEOTIDE SEQUENCE</scope>
    <source>
        <strain evidence="8">USNM1676648</strain>
        <tissue evidence="8">Polyp</tissue>
    </source>
</reference>
<evidence type="ECO:0000259" key="6">
    <source>
        <dbReference type="PROSITE" id="PS50157"/>
    </source>
</evidence>
<dbReference type="InterPro" id="IPR055494">
    <property type="entry name" value="DUF7066"/>
</dbReference>
<keyword evidence="9" id="KW-1185">Reference proteome</keyword>
<dbReference type="GO" id="GO:0008270">
    <property type="term" value="F:zinc ion binding"/>
    <property type="evidence" value="ECO:0007669"/>
    <property type="project" value="UniProtKB-KW"/>
</dbReference>
<evidence type="ECO:0000313" key="9">
    <source>
        <dbReference type="Proteomes" id="UP001163046"/>
    </source>
</evidence>
<dbReference type="PROSITE" id="PS50157">
    <property type="entry name" value="ZINC_FINGER_C2H2_2"/>
    <property type="match status" value="1"/>
</dbReference>
<evidence type="ECO:0000259" key="7">
    <source>
        <dbReference type="PROSITE" id="PS50174"/>
    </source>
</evidence>
<comment type="caution">
    <text evidence="8">The sequence shown here is derived from an EMBL/GenBank/DDBJ whole genome shotgun (WGS) entry which is preliminary data.</text>
</comment>
<keyword evidence="4" id="KW-0862">Zinc</keyword>
<dbReference type="Proteomes" id="UP001163046">
    <property type="component" value="Unassembled WGS sequence"/>
</dbReference>
<feature type="domain" description="C2H2-type" evidence="6">
    <location>
        <begin position="250"/>
        <end position="275"/>
    </location>
</feature>
<sequence length="590" mass="63517">MSIYSAGTAQYQQQPSELSSTKAQQPQVYAAPQPANYVYDPTTGYYYDSTTGLYYDANTQYYYNGTTGQYLYWNAETQQYIPVAADGSVAPSASSSATTENVVNSEATTAKEKQKKAKSMQAKKIAKDMERWAKSVNAAKTQVDDTKKGTVAVTSKAEEAKPDPDLFKVPFGLPPKPSSALNIVMSIAAGMPAELDDIVAASSPLAALTMPVKETNKTETALSGIVAEYGEDDSDPEDDINDKFTDLSIMACLLCKRQFPTREALERHQKLSDLHKQNLDIHKKMGMTDEQLEAYERQERENKYRDRAKERREKYGQPEAQKVKQPSSRRKGGATIAYEQPPVERIGGENIGNQMLKAMGWTEGRGLGREGQGIVNPIEAKMRSQNAGLGLKGAVTAQLLQILIETNSRNSSTGLDYSSSTASDYSSSTGLDYSSSTASDYSSSTGLDYSSSTASNYSSSTGLDYSRSTASNYSSSTGLDYSSSTASNYSSSTGLDYPSSAASNYFSSTGLDNSSSTASNYSSSTASNYSSSTGLDYSSSTASNYSSSTGLDYSSSTASNYSSSTGLDYSSSAASNYSSWDQQGGFSWNR</sequence>
<dbReference type="Pfam" id="PF23217">
    <property type="entry name" value="DUF7066"/>
    <property type="match status" value="1"/>
</dbReference>
<keyword evidence="3" id="KW-0539">Nucleus</keyword>
<gene>
    <name evidence="8" type="primary">RBM5_2</name>
    <name evidence="8" type="ORF">OS493_029368</name>
</gene>
<dbReference type="AlphaFoldDB" id="A0A9W9YWT4"/>
<keyword evidence="4" id="KW-0479">Metal-binding</keyword>
<comment type="subcellular location">
    <subcellularLocation>
        <location evidence="1">Nucleus</location>
    </subcellularLocation>
</comment>
<dbReference type="GO" id="GO:0000398">
    <property type="term" value="P:mRNA splicing, via spliceosome"/>
    <property type="evidence" value="ECO:0007669"/>
    <property type="project" value="TreeGrafter"/>
</dbReference>
<dbReference type="InterPro" id="IPR041591">
    <property type="entry name" value="OCRE"/>
</dbReference>
<dbReference type="OrthoDB" id="29221at2759"/>
<feature type="compositionally biased region" description="Basic and acidic residues" evidence="5">
    <location>
        <begin position="294"/>
        <end position="316"/>
    </location>
</feature>
<feature type="compositionally biased region" description="Polar residues" evidence="5">
    <location>
        <begin position="1"/>
        <end position="22"/>
    </location>
</feature>
<evidence type="ECO:0000256" key="4">
    <source>
        <dbReference type="PROSITE-ProRule" id="PRU00042"/>
    </source>
</evidence>
<feature type="compositionally biased region" description="Low complexity" evidence="5">
    <location>
        <begin position="416"/>
        <end position="467"/>
    </location>
</feature>
<keyword evidence="2" id="KW-0694">RNA-binding</keyword>
<feature type="compositionally biased region" description="Polar residues" evidence="5">
    <location>
        <begin position="580"/>
        <end position="590"/>
    </location>
</feature>
<evidence type="ECO:0000256" key="3">
    <source>
        <dbReference type="ARBA" id="ARBA00023242"/>
    </source>
</evidence>
<feature type="domain" description="G-patch" evidence="7">
    <location>
        <begin position="348"/>
        <end position="394"/>
    </location>
</feature>
<dbReference type="PROSITE" id="PS50174">
    <property type="entry name" value="G_PATCH"/>
    <property type="match status" value="1"/>
</dbReference>
<evidence type="ECO:0000313" key="8">
    <source>
        <dbReference type="EMBL" id="KAJ7370825.1"/>
    </source>
</evidence>
<dbReference type="PANTHER" id="PTHR13948:SF3">
    <property type="entry name" value="FI21118P1"/>
    <property type="match status" value="1"/>
</dbReference>
<feature type="region of interest" description="Disordered" evidence="5">
    <location>
        <begin position="1"/>
        <end position="27"/>
    </location>
</feature>
<dbReference type="InterPro" id="IPR000467">
    <property type="entry name" value="G_patch_dom"/>
</dbReference>
<proteinExistence type="predicted"/>
<dbReference type="Pfam" id="PF17780">
    <property type="entry name" value="OCRE"/>
    <property type="match status" value="1"/>
</dbReference>
<evidence type="ECO:0000256" key="2">
    <source>
        <dbReference type="ARBA" id="ARBA00022884"/>
    </source>
</evidence>
<dbReference type="GO" id="GO:0005634">
    <property type="term" value="C:nucleus"/>
    <property type="evidence" value="ECO:0007669"/>
    <property type="project" value="UniProtKB-SubCell"/>
</dbReference>
<dbReference type="SMART" id="SM00443">
    <property type="entry name" value="G_patch"/>
    <property type="match status" value="1"/>
</dbReference>
<name>A0A9W9YWT4_9CNID</name>
<dbReference type="GO" id="GO:0003723">
    <property type="term" value="F:RNA binding"/>
    <property type="evidence" value="ECO:0007669"/>
    <property type="project" value="UniProtKB-KW"/>
</dbReference>
<feature type="region of interest" description="Disordered" evidence="5">
    <location>
        <begin position="293"/>
        <end position="334"/>
    </location>
</feature>
<keyword evidence="4" id="KW-0863">Zinc-finger</keyword>
<feature type="compositionally biased region" description="Low complexity" evidence="5">
    <location>
        <begin position="547"/>
        <end position="579"/>
    </location>
</feature>
<dbReference type="EMBL" id="MU826855">
    <property type="protein sequence ID" value="KAJ7370825.1"/>
    <property type="molecule type" value="Genomic_DNA"/>
</dbReference>
<evidence type="ECO:0000256" key="1">
    <source>
        <dbReference type="ARBA" id="ARBA00004123"/>
    </source>
</evidence>
<dbReference type="CDD" id="cd16162">
    <property type="entry name" value="OCRE_RBM5_like"/>
    <property type="match status" value="1"/>
</dbReference>
<organism evidence="8 9">
    <name type="scientific">Desmophyllum pertusum</name>
    <dbReference type="NCBI Taxonomy" id="174260"/>
    <lineage>
        <taxon>Eukaryota</taxon>
        <taxon>Metazoa</taxon>
        <taxon>Cnidaria</taxon>
        <taxon>Anthozoa</taxon>
        <taxon>Hexacorallia</taxon>
        <taxon>Scleractinia</taxon>
        <taxon>Caryophylliina</taxon>
        <taxon>Caryophylliidae</taxon>
        <taxon>Desmophyllum</taxon>
    </lineage>
</organism>
<dbReference type="InterPro" id="IPR013087">
    <property type="entry name" value="Znf_C2H2_type"/>
</dbReference>
<dbReference type="PANTHER" id="PTHR13948">
    <property type="entry name" value="RNA-BINDING PROTEIN"/>
    <property type="match status" value="1"/>
</dbReference>
<feature type="region of interest" description="Disordered" evidence="5">
    <location>
        <begin position="411"/>
        <end position="467"/>
    </location>
</feature>
<evidence type="ECO:0000256" key="5">
    <source>
        <dbReference type="SAM" id="MobiDB-lite"/>
    </source>
</evidence>
<feature type="region of interest" description="Disordered" evidence="5">
    <location>
        <begin position="547"/>
        <end position="590"/>
    </location>
</feature>
<accession>A0A9W9YWT4</accession>
<dbReference type="Pfam" id="PF01585">
    <property type="entry name" value="G-patch"/>
    <property type="match status" value="1"/>
</dbReference>